<evidence type="ECO:0000313" key="1">
    <source>
        <dbReference type="EMBL" id="PSV00336.1"/>
    </source>
</evidence>
<evidence type="ECO:0000313" key="2">
    <source>
        <dbReference type="Proteomes" id="UP000241426"/>
    </source>
</evidence>
<dbReference type="AlphaFoldDB" id="A0A2T3KKZ1"/>
<comment type="caution">
    <text evidence="1">The sequence shown here is derived from an EMBL/GenBank/DDBJ whole genome shotgun (WGS) entry which is preliminary data.</text>
</comment>
<dbReference type="Proteomes" id="UP000241426">
    <property type="component" value="Unassembled WGS sequence"/>
</dbReference>
<reference evidence="1 2" key="1">
    <citation type="submission" date="2018-01" db="EMBL/GenBank/DDBJ databases">
        <title>Whole genome sequencing of Histamine producing bacteria.</title>
        <authorList>
            <person name="Butler K."/>
        </authorList>
    </citation>
    <scope>NUCLEOTIDE SEQUENCE [LARGE SCALE GENOMIC DNA]</scope>
    <source>
        <strain evidence="1 2">FS-7.2</strain>
    </source>
</reference>
<dbReference type="EMBL" id="PYNF01000003">
    <property type="protein sequence ID" value="PSV00336.1"/>
    <property type="molecule type" value="Genomic_DNA"/>
</dbReference>
<gene>
    <name evidence="1" type="ORF">C9J27_04210</name>
</gene>
<dbReference type="RefSeq" id="WP_107288966.1">
    <property type="nucleotide sequence ID" value="NZ_PYNF01000003.1"/>
</dbReference>
<proteinExistence type="predicted"/>
<protein>
    <submittedName>
        <fullName evidence="1">Uncharacterized protein</fullName>
    </submittedName>
</protein>
<accession>A0A2T3KKZ1</accession>
<organism evidence="1 2">
    <name type="scientific">Photobacterium kishitanii</name>
    <dbReference type="NCBI Taxonomy" id="318456"/>
    <lineage>
        <taxon>Bacteria</taxon>
        <taxon>Pseudomonadati</taxon>
        <taxon>Pseudomonadota</taxon>
        <taxon>Gammaproteobacteria</taxon>
        <taxon>Vibrionales</taxon>
        <taxon>Vibrionaceae</taxon>
        <taxon>Photobacterium</taxon>
    </lineage>
</organism>
<sequence length="221" mass="25017">MYLLSFENELFKNKTKLQDLESLVHKNLNARIPLEFIINAKNDGLAPQIKHILSNIMSPHMIEKLMSCQLVEDIVQSNDLIAAYNIAESVLENSDIREELIATINDGEKVLHKKGFINSLTPLSSGANLYIQACKLFNDAPFSRLQLDVDVSKAIGKNIRSSMRYSAMATFFYKTPTKKVVKVSGTSILFLPDDFSQQIIKHHVETVNVNNEFWTTPLFNV</sequence>
<name>A0A2T3KKZ1_9GAMM</name>